<dbReference type="Gene3D" id="3.40.190.10">
    <property type="entry name" value="Periplasmic binding protein-like II"/>
    <property type="match status" value="1"/>
</dbReference>
<dbReference type="InterPro" id="IPR039424">
    <property type="entry name" value="SBP_5"/>
</dbReference>
<evidence type="ECO:0000256" key="3">
    <source>
        <dbReference type="ARBA" id="ARBA00022448"/>
    </source>
</evidence>
<dbReference type="Gene3D" id="3.10.105.10">
    <property type="entry name" value="Dipeptide-binding Protein, Domain 3"/>
    <property type="match status" value="1"/>
</dbReference>
<evidence type="ECO:0000256" key="1">
    <source>
        <dbReference type="ARBA" id="ARBA00004196"/>
    </source>
</evidence>
<dbReference type="RefSeq" id="WP_061481319.1">
    <property type="nucleotide sequence ID" value="NZ_ANBO01000043.1"/>
</dbReference>
<gene>
    <name evidence="8" type="ORF">MPHL21000_20965</name>
</gene>
<dbReference type="CDD" id="cd08512">
    <property type="entry name" value="PBP2_NikA_DppA_OppA_like_7"/>
    <property type="match status" value="1"/>
</dbReference>
<dbReference type="PANTHER" id="PTHR30290">
    <property type="entry name" value="PERIPLASMIC BINDING COMPONENT OF ABC TRANSPORTER"/>
    <property type="match status" value="1"/>
</dbReference>
<dbReference type="AlphaFoldDB" id="A0A5N5US62"/>
<dbReference type="Gene3D" id="3.90.76.10">
    <property type="entry name" value="Dipeptide-binding Protein, Domain 1"/>
    <property type="match status" value="1"/>
</dbReference>
<dbReference type="GO" id="GO:0030313">
    <property type="term" value="C:cell envelope"/>
    <property type="evidence" value="ECO:0007669"/>
    <property type="project" value="UniProtKB-SubCell"/>
</dbReference>
<dbReference type="Pfam" id="PF00496">
    <property type="entry name" value="SBP_bac_5"/>
    <property type="match status" value="1"/>
</dbReference>
<proteinExistence type="inferred from homology"/>
<organism evidence="8 9">
    <name type="scientific">Mycolicibacterium phlei DSM 43239 = CCUG 21000</name>
    <dbReference type="NCBI Taxonomy" id="1226750"/>
    <lineage>
        <taxon>Bacteria</taxon>
        <taxon>Bacillati</taxon>
        <taxon>Actinomycetota</taxon>
        <taxon>Actinomycetes</taxon>
        <taxon>Mycobacteriales</taxon>
        <taxon>Mycobacteriaceae</taxon>
        <taxon>Mycolicibacterium</taxon>
    </lineage>
</organism>
<evidence type="ECO:0000256" key="4">
    <source>
        <dbReference type="ARBA" id="ARBA00022729"/>
    </source>
</evidence>
<accession>A0A5N5US62</accession>
<keyword evidence="9" id="KW-1185">Reference proteome</keyword>
<feature type="signal peptide" evidence="6">
    <location>
        <begin position="1"/>
        <end position="24"/>
    </location>
</feature>
<evidence type="ECO:0000256" key="2">
    <source>
        <dbReference type="ARBA" id="ARBA00005695"/>
    </source>
</evidence>
<dbReference type="PIRSF" id="PIRSF002741">
    <property type="entry name" value="MppA"/>
    <property type="match status" value="1"/>
</dbReference>
<dbReference type="GO" id="GO:0043190">
    <property type="term" value="C:ATP-binding cassette (ABC) transporter complex"/>
    <property type="evidence" value="ECO:0007669"/>
    <property type="project" value="InterPro"/>
</dbReference>
<sequence>MKLASGTMSVAVTTALLLTTTACSGGEGGGSASSAASPSLVRTPVMSDPPPLDPDTFYQPEGLAIMTAAYQGLLRYKPESTEIEGLLAEEWEVSPDGLTYTFKLRGGVKFSDGTPFDSAAAKASFQRRIDMKGGPAYMLDEVVDMQTPDPQTFIVKLAKPVAPFFDYLASPYGPLMTSPTAVADNESGGDLASGWLASHTAGTGPYKLTEHVPADHYTLEVNENYWGTKPDVTRVEMPLIASAAVQRLKLANGELDMILHGLSKGDYEALATGADTEVVHQPALVKIMVLVNPDSEVFKSEEARAALGAALDQKTLTEVAFGDSATPSTEFLPIGMLPEGAVPDVHQLDPAKLAAVADGGAVEIGFPAGDSSLQELSNQMQVVLQQAGLNATVRDFPLSQMFALTENPDQRPDLFVVSFNPDAAHPDTWARIYNYTNAPVNLLGCSVPEGDKLLDAGSAEPDPAKSQQLYIQAMQAYRDSWCWVNLGDLHNTIAARKGYTGWHSQPAWMWDTDFATLKYQG</sequence>
<evidence type="ECO:0000313" key="9">
    <source>
        <dbReference type="Proteomes" id="UP000325690"/>
    </source>
</evidence>
<comment type="subcellular location">
    <subcellularLocation>
        <location evidence="1">Cell envelope</location>
    </subcellularLocation>
</comment>
<evidence type="ECO:0000256" key="5">
    <source>
        <dbReference type="SAM" id="MobiDB-lite"/>
    </source>
</evidence>
<dbReference type="PROSITE" id="PS51257">
    <property type="entry name" value="PROKAR_LIPOPROTEIN"/>
    <property type="match status" value="1"/>
</dbReference>
<dbReference type="GO" id="GO:1904680">
    <property type="term" value="F:peptide transmembrane transporter activity"/>
    <property type="evidence" value="ECO:0007669"/>
    <property type="project" value="TreeGrafter"/>
</dbReference>
<dbReference type="GeneID" id="74302859"/>
<dbReference type="GO" id="GO:0015833">
    <property type="term" value="P:peptide transport"/>
    <property type="evidence" value="ECO:0007669"/>
    <property type="project" value="TreeGrafter"/>
</dbReference>
<dbReference type="InterPro" id="IPR030678">
    <property type="entry name" value="Peptide/Ni-bd"/>
</dbReference>
<comment type="caution">
    <text evidence="8">The sequence shown here is derived from an EMBL/GenBank/DDBJ whole genome shotgun (WGS) entry which is preliminary data.</text>
</comment>
<name>A0A5N5US62_MYCPH</name>
<evidence type="ECO:0000313" key="8">
    <source>
        <dbReference type="EMBL" id="KAB7752446.1"/>
    </source>
</evidence>
<dbReference type="SUPFAM" id="SSF53850">
    <property type="entry name" value="Periplasmic binding protein-like II"/>
    <property type="match status" value="1"/>
</dbReference>
<dbReference type="Proteomes" id="UP000325690">
    <property type="component" value="Unassembled WGS sequence"/>
</dbReference>
<feature type="domain" description="Solute-binding protein family 5" evidence="7">
    <location>
        <begin position="82"/>
        <end position="434"/>
    </location>
</feature>
<reference evidence="8 9" key="1">
    <citation type="submission" date="2012-10" db="EMBL/GenBank/DDBJ databases">
        <title>The draft sequence of the Mycobacterium pheli genome.</title>
        <authorList>
            <person name="Pettersson B.M.F."/>
            <person name="Das S."/>
            <person name="Dasgupta S."/>
            <person name="Bhattacharya A."/>
            <person name="Kirsebom L.A."/>
        </authorList>
    </citation>
    <scope>NUCLEOTIDE SEQUENCE [LARGE SCALE GENOMIC DNA]</scope>
    <source>
        <strain evidence="8 9">CCUG 21000</strain>
    </source>
</reference>
<feature type="region of interest" description="Disordered" evidence="5">
    <location>
        <begin position="25"/>
        <end position="53"/>
    </location>
</feature>
<comment type="similarity">
    <text evidence="2">Belongs to the bacterial solute-binding protein 5 family.</text>
</comment>
<dbReference type="PANTHER" id="PTHR30290:SF10">
    <property type="entry name" value="PERIPLASMIC OLIGOPEPTIDE-BINDING PROTEIN-RELATED"/>
    <property type="match status" value="1"/>
</dbReference>
<feature type="chain" id="PRO_5039621831" evidence="6">
    <location>
        <begin position="25"/>
        <end position="521"/>
    </location>
</feature>
<dbReference type="InterPro" id="IPR000914">
    <property type="entry name" value="SBP_5_dom"/>
</dbReference>
<keyword evidence="4 6" id="KW-0732">Signal</keyword>
<protein>
    <submittedName>
        <fullName evidence="8">ABC transporter substrate-binding protein</fullName>
    </submittedName>
</protein>
<dbReference type="GO" id="GO:0042597">
    <property type="term" value="C:periplasmic space"/>
    <property type="evidence" value="ECO:0007669"/>
    <property type="project" value="UniProtKB-ARBA"/>
</dbReference>
<keyword evidence="3" id="KW-0813">Transport</keyword>
<evidence type="ECO:0000259" key="7">
    <source>
        <dbReference type="Pfam" id="PF00496"/>
    </source>
</evidence>
<evidence type="ECO:0000256" key="6">
    <source>
        <dbReference type="SAM" id="SignalP"/>
    </source>
</evidence>
<dbReference type="EMBL" id="ANBP01000044">
    <property type="protein sequence ID" value="KAB7752446.1"/>
    <property type="molecule type" value="Genomic_DNA"/>
</dbReference>